<proteinExistence type="predicted"/>
<organism evidence="1 2">
    <name type="scientific">Xylella fastidiosa subsp. multiplex</name>
    <dbReference type="NCBI Taxonomy" id="644357"/>
    <lineage>
        <taxon>Bacteria</taxon>
        <taxon>Pseudomonadati</taxon>
        <taxon>Pseudomonadota</taxon>
        <taxon>Gammaproteobacteria</taxon>
        <taxon>Lysobacterales</taxon>
        <taxon>Lysobacteraceae</taxon>
        <taxon>Xylella</taxon>
    </lineage>
</organism>
<dbReference type="AlphaFoldDB" id="A0A9Q4MJM2"/>
<comment type="caution">
    <text evidence="1">The sequence shown here is derived from an EMBL/GenBank/DDBJ whole genome shotgun (WGS) entry which is preliminary data.</text>
</comment>
<evidence type="ECO:0000313" key="2">
    <source>
        <dbReference type="Proteomes" id="UP000474061"/>
    </source>
</evidence>
<dbReference type="Proteomes" id="UP000474061">
    <property type="component" value="Unassembled WGS sequence"/>
</dbReference>
<accession>A0A9Q4MJM2</accession>
<protein>
    <submittedName>
        <fullName evidence="1">Uncharacterized protein</fullName>
    </submittedName>
</protein>
<reference evidence="1" key="2">
    <citation type="journal article" date="2020" name="Appl. Environ. Microbiol.">
        <title>Multiple intercontinental introductions associated with the emergence of a plant pathogen in Europe.</title>
        <authorList>
            <person name="Landa B.B."/>
            <person name="Castillo A.I."/>
            <person name="Giampetruzzi A."/>
            <person name="Kahn A."/>
            <person name="Roman-Ecija M."/>
            <person name="Velasco-Amo M.P."/>
            <person name="Navas-Cortes J.A."/>
            <person name="Marco-Noales E."/>
            <person name="Barbe S."/>
            <person name="Moralejo E."/>
            <person name="Coletta-Filho H.D."/>
            <person name="Saldarelli P."/>
            <person name="Saponari M."/>
            <person name="Almeida R.P.P."/>
        </authorList>
    </citation>
    <scope>NUCLEOTIDE SEQUENCE</scope>
    <source>
        <strain evidence="1">XYL1981</strain>
    </source>
</reference>
<gene>
    <name evidence="1" type="ORF">FG476_11020</name>
</gene>
<sequence length="73" mass="7986">MGTVCCASAIQISQLIICLCRIAWRHALLAHRHDAMSLHIAAGDGTRAVIPFLKPHCNVLYFLAIDGQGTIRM</sequence>
<reference evidence="1" key="1">
    <citation type="submission" date="2019-05" db="EMBL/GenBank/DDBJ databases">
        <authorList>
            <person name="Castillo A."/>
            <person name="Giampetruzzi A."/>
            <person name="Landa B."/>
            <person name="Saponari M."/>
            <person name="Almeida R.P.P."/>
            <person name="Moralejo E."/>
            <person name="Marco-Noales E."/>
            <person name="Velasco-Amo M.P."/>
            <person name="Roman-Ecija M."/>
            <person name="Navarro I."/>
            <person name="Monterde A."/>
            <person name="Barbe S."/>
        </authorList>
    </citation>
    <scope>NUCLEOTIDE SEQUENCE</scope>
    <source>
        <strain evidence="1">XYL1981</strain>
    </source>
</reference>
<evidence type="ECO:0000313" key="1">
    <source>
        <dbReference type="EMBL" id="MRU24563.1"/>
    </source>
</evidence>
<name>A0A9Q4MJM2_XYLFS</name>
<dbReference type="EMBL" id="VDCJ01000352">
    <property type="protein sequence ID" value="MRU24563.1"/>
    <property type="molecule type" value="Genomic_DNA"/>
</dbReference>